<dbReference type="RefSeq" id="WP_111145521.1">
    <property type="nucleotide sequence ID" value="NZ_QKRB01000032.1"/>
</dbReference>
<evidence type="ECO:0000256" key="2">
    <source>
        <dbReference type="ARBA" id="ARBA00022723"/>
    </source>
</evidence>
<name>A0A2W1LR71_9BACL</name>
<evidence type="ECO:0000313" key="4">
    <source>
        <dbReference type="EMBL" id="PZD97024.1"/>
    </source>
</evidence>
<reference evidence="4 5" key="1">
    <citation type="submission" date="2018-06" db="EMBL/GenBank/DDBJ databases">
        <title>Paenibacillus imtechensis sp. nov.</title>
        <authorList>
            <person name="Pinnaka A.K."/>
            <person name="Singh H."/>
            <person name="Kaur M."/>
        </authorList>
    </citation>
    <scope>NUCLEOTIDE SEQUENCE [LARGE SCALE GENOMIC DNA]</scope>
    <source>
        <strain evidence="4 5">SMB1</strain>
    </source>
</reference>
<dbReference type="InterPro" id="IPR040442">
    <property type="entry name" value="Pyrv_kinase-like_dom_sf"/>
</dbReference>
<evidence type="ECO:0000256" key="3">
    <source>
        <dbReference type="ARBA" id="ARBA00022842"/>
    </source>
</evidence>
<dbReference type="GO" id="GO:0000287">
    <property type="term" value="F:magnesium ion binding"/>
    <property type="evidence" value="ECO:0007669"/>
    <property type="project" value="TreeGrafter"/>
</dbReference>
<dbReference type="PANTHER" id="PTHR32308">
    <property type="entry name" value="LYASE BETA SUBUNIT, PUTATIVE (AFU_ORTHOLOGUE AFUA_4G13030)-RELATED"/>
    <property type="match status" value="1"/>
</dbReference>
<dbReference type="SUPFAM" id="SSF51621">
    <property type="entry name" value="Phosphoenolpyruvate/pyruvate domain"/>
    <property type="match status" value="1"/>
</dbReference>
<keyword evidence="5" id="KW-1185">Reference proteome</keyword>
<keyword evidence="2" id="KW-0479">Metal-binding</keyword>
<dbReference type="PANTHER" id="PTHR32308:SF10">
    <property type="entry name" value="CITRATE LYASE SUBUNIT BETA"/>
    <property type="match status" value="1"/>
</dbReference>
<comment type="caution">
    <text evidence="4">The sequence shown here is derived from an EMBL/GenBank/DDBJ whole genome shotgun (WGS) entry which is preliminary data.</text>
</comment>
<gene>
    <name evidence="4" type="ORF">DNH61_04690</name>
</gene>
<keyword evidence="3" id="KW-0460">Magnesium</keyword>
<dbReference type="GO" id="GO:0006107">
    <property type="term" value="P:oxaloacetate metabolic process"/>
    <property type="evidence" value="ECO:0007669"/>
    <property type="project" value="TreeGrafter"/>
</dbReference>
<dbReference type="OrthoDB" id="9786940at2"/>
<dbReference type="Pfam" id="PF15617">
    <property type="entry name" value="C-C_Bond_Lyase"/>
    <property type="match status" value="1"/>
</dbReference>
<proteinExistence type="predicted"/>
<dbReference type="AlphaFoldDB" id="A0A2W1LR71"/>
<keyword evidence="4" id="KW-0456">Lyase</keyword>
<dbReference type="Gene3D" id="3.20.20.60">
    <property type="entry name" value="Phosphoenolpyruvate-binding domains"/>
    <property type="match status" value="1"/>
</dbReference>
<dbReference type="InterPro" id="IPR039480">
    <property type="entry name" value="C-C_Bond_Lyase-like"/>
</dbReference>
<accession>A0A2W1LR71</accession>
<dbReference type="InterPro" id="IPR015813">
    <property type="entry name" value="Pyrv/PenolPyrv_kinase-like_dom"/>
</dbReference>
<evidence type="ECO:0000313" key="5">
    <source>
        <dbReference type="Proteomes" id="UP000249522"/>
    </source>
</evidence>
<protein>
    <submittedName>
        <fullName evidence="4">Citrate lyase subunit beta</fullName>
    </submittedName>
</protein>
<dbReference type="Proteomes" id="UP000249522">
    <property type="component" value="Unassembled WGS sequence"/>
</dbReference>
<dbReference type="GO" id="GO:0016829">
    <property type="term" value="F:lyase activity"/>
    <property type="evidence" value="ECO:0007669"/>
    <property type="project" value="UniProtKB-KW"/>
</dbReference>
<organism evidence="4 5">
    <name type="scientific">Paenibacillus sambharensis</name>
    <dbReference type="NCBI Taxonomy" id="1803190"/>
    <lineage>
        <taxon>Bacteria</taxon>
        <taxon>Bacillati</taxon>
        <taxon>Bacillota</taxon>
        <taxon>Bacilli</taxon>
        <taxon>Bacillales</taxon>
        <taxon>Paenibacillaceae</taxon>
        <taxon>Paenibacillus</taxon>
    </lineage>
</organism>
<dbReference type="EMBL" id="QKRB01000032">
    <property type="protein sequence ID" value="PZD97024.1"/>
    <property type="molecule type" value="Genomic_DNA"/>
</dbReference>
<sequence>MRYFSYLSEEEEHAFFHSLPLHFNNHADRNILAHAVGSALYMPATRDRIADELAAARYEGLVSIVLDLEDAVGDNMVLLAEETLWNTLRTIDLYVNTGVLDQERVPLIFIRVRSPEQLERLLMIGGTAFTHVTGFVFPKFNARCGSVYFRLLAAFNEGDNAVSHKLYGMPILESNEIIYRETRQEELLSIRKLLDEYKPYVLNVRIGATDFSSLFGLRRSPDSTIYDIAVIRDCIADIVNIFGRVDNHYVISGPVWEYFKSDRVLKPQLRQTPFEESMGRNGRKLRMSYINRYVDGLMREVSLDKENGIIGKTIIHPTHIKPVQALYVVTHEEYQDALHIVEHNHGNLGVMKSRYSNKMNEIKPHLNWAERIIMRSTIYGVLHENQNFTCLLSEEREPAII</sequence>
<comment type="cofactor">
    <cofactor evidence="1">
        <name>Mg(2+)</name>
        <dbReference type="ChEBI" id="CHEBI:18420"/>
    </cofactor>
</comment>
<evidence type="ECO:0000256" key="1">
    <source>
        <dbReference type="ARBA" id="ARBA00001946"/>
    </source>
</evidence>